<dbReference type="InterPro" id="IPR011110">
    <property type="entry name" value="Reg_prop"/>
</dbReference>
<reference evidence="5 6" key="1">
    <citation type="submission" date="2020-02" db="EMBL/GenBank/DDBJ databases">
        <title>Balneolaceae bacterium YR4-1, complete genome.</title>
        <authorList>
            <person name="Li Y."/>
            <person name="Wu S."/>
        </authorList>
    </citation>
    <scope>NUCLEOTIDE SEQUENCE [LARGE SCALE GENOMIC DNA]</scope>
    <source>
        <strain evidence="5 6">YR4-1</strain>
    </source>
</reference>
<dbReference type="SMART" id="SM00387">
    <property type="entry name" value="HATPase_c"/>
    <property type="match status" value="1"/>
</dbReference>
<dbReference type="PANTHER" id="PTHR43547:SF2">
    <property type="entry name" value="HYBRID SIGNAL TRANSDUCTION HISTIDINE KINASE C"/>
    <property type="match status" value="1"/>
</dbReference>
<dbReference type="InterPro" id="IPR003594">
    <property type="entry name" value="HATPase_dom"/>
</dbReference>
<dbReference type="Gene3D" id="3.30.565.10">
    <property type="entry name" value="Histidine kinase-like ATPase, C-terminal domain"/>
    <property type="match status" value="1"/>
</dbReference>
<evidence type="ECO:0000256" key="1">
    <source>
        <dbReference type="ARBA" id="ARBA00022553"/>
    </source>
</evidence>
<keyword evidence="6" id="KW-1185">Reference proteome</keyword>
<dbReference type="InterPro" id="IPR005467">
    <property type="entry name" value="His_kinase_dom"/>
</dbReference>
<dbReference type="Pfam" id="PF07495">
    <property type="entry name" value="Y_Y_Y"/>
    <property type="match status" value="1"/>
</dbReference>
<dbReference type="SUPFAM" id="SSF55874">
    <property type="entry name" value="ATPase domain of HSP90 chaperone/DNA topoisomerase II/histidine kinase"/>
    <property type="match status" value="1"/>
</dbReference>
<evidence type="ECO:0000313" key="6">
    <source>
        <dbReference type="Proteomes" id="UP000473278"/>
    </source>
</evidence>
<dbReference type="InterPro" id="IPR011123">
    <property type="entry name" value="Y_Y_Y"/>
</dbReference>
<sequence>MRLKTAFAIVLLSLAPCFAGTIIAQKFNFKVYSVNNGLPHGQVHDIEQTHDGFIWLATLGGGLSRFDGTNFVTYSVKDGLNSDLVEVVHQDSRQRLWASTEAGGLFRFEGNRFVEAFPGDSLQNTVVLNIKELSNGDLWFATYRSGIWIYDGDKLRRLSVDDGLPHQTVWDMWEREDGTILIATHDGLSVYDGERFTNYRQSDGLSGERVFRIEEDDEGKFWLATSDGITIWDGSSFDTVHTIQDVDLNFVYYIKKSSDGRMWIGTEHEGVFIHDNGNYRHITKQYGLSSDHIYSIFEDRDGNIWVATDENGVNIFQGDSYRFYGKESGLESEEVLSLHRASDNTLWLGTYEGIFSYDGKRFRRHGSFDEYSESPEIWDIAELPNGHLLFLMPDNAIYEFDGTTFSSYTKRMRLETWYTFDLFVYNNHLWIGTDEGLIEVLDSGYRHYKPADGLVSNVIRSMHKGSDGNLWIATYNGLSVYDGNEFRNLRLGDGLSHSEINYITEDNAGNVWLGTGGGVTLLQDGEIGEEAHIVNFGREDGMKLFDTQFLWFDESGDLWQGTNAGLQLLNVSAYLQGGEMAITHYALVNEGIGVETNHKAILPGEDGKAYMGTMNGLLDFDPRALVKNEKAPDVYLTNILENSKLVDWGDHADTLSFELGVPKFPKVTFPYSNQSLTFAYSGLSFGHTKDLEYRYKLEGFEEEWMPATEARTATYTNIPPGDYTFKVEAGTGNGQWSTREAGYSFSIDYPYWQSYWFYLLVTATVLGAGYFYTRFRLQSLEKSKLKQLVDEQTEDLQIALKEKETLLSEIHHRVKNNLAVITGLLELQMEYSEDEYSTRTLKESQRRVQSIAMIHEKLYQNDRLSEIDFRKYVEELLEILSYSFNIQNKKIDISKNIDDINLTIDQSIPCGLILNELVSNAFEHAFNGRKEGDILVEFKKAGPKIFFSVADDGCGLPDDIDEKKKDSLGITLVETLTLQLHGDLDIQSNGEGTIFTIIFEQEKPYEKLPV</sequence>
<organism evidence="5 6">
    <name type="scientific">Halalkalibaculum roseum</name>
    <dbReference type="NCBI Taxonomy" id="2709311"/>
    <lineage>
        <taxon>Bacteria</taxon>
        <taxon>Pseudomonadati</taxon>
        <taxon>Balneolota</taxon>
        <taxon>Balneolia</taxon>
        <taxon>Balneolales</taxon>
        <taxon>Balneolaceae</taxon>
        <taxon>Halalkalibaculum</taxon>
    </lineage>
</organism>
<feature type="chain" id="PRO_5026865626" description="Histidine kinase domain-containing protein" evidence="3">
    <location>
        <begin position="20"/>
        <end position="1010"/>
    </location>
</feature>
<keyword evidence="1" id="KW-0597">Phosphoprotein</keyword>
<dbReference type="Pfam" id="PF02518">
    <property type="entry name" value="HATPase_c"/>
    <property type="match status" value="1"/>
</dbReference>
<dbReference type="InterPro" id="IPR015943">
    <property type="entry name" value="WD40/YVTN_repeat-like_dom_sf"/>
</dbReference>
<evidence type="ECO:0000313" key="5">
    <source>
        <dbReference type="EMBL" id="NGP75824.1"/>
    </source>
</evidence>
<dbReference type="Proteomes" id="UP000473278">
    <property type="component" value="Unassembled WGS sequence"/>
</dbReference>
<feature type="coiled-coil region" evidence="2">
    <location>
        <begin position="782"/>
        <end position="809"/>
    </location>
</feature>
<dbReference type="InterPro" id="IPR011495">
    <property type="entry name" value="Sig_transdc_His_kin_sub2_dim/P"/>
</dbReference>
<dbReference type="AlphaFoldDB" id="A0A6M1SXH2"/>
<dbReference type="InterPro" id="IPR013783">
    <property type="entry name" value="Ig-like_fold"/>
</dbReference>
<keyword evidence="3" id="KW-0732">Signal</keyword>
<evidence type="ECO:0000259" key="4">
    <source>
        <dbReference type="PROSITE" id="PS50109"/>
    </source>
</evidence>
<proteinExistence type="predicted"/>
<name>A0A6M1SXH2_9BACT</name>
<dbReference type="RefSeq" id="WP_165139573.1">
    <property type="nucleotide sequence ID" value="NZ_JAALLT010000002.1"/>
</dbReference>
<evidence type="ECO:0000256" key="2">
    <source>
        <dbReference type="SAM" id="Coils"/>
    </source>
</evidence>
<keyword evidence="2" id="KW-0175">Coiled coil</keyword>
<gene>
    <name evidence="5" type="ORF">G3570_04215</name>
</gene>
<protein>
    <recommendedName>
        <fullName evidence="4">Histidine kinase domain-containing protein</fullName>
    </recommendedName>
</protein>
<dbReference type="Pfam" id="PF07568">
    <property type="entry name" value="HisKA_2"/>
    <property type="match status" value="1"/>
</dbReference>
<dbReference type="Gene3D" id="2.130.10.10">
    <property type="entry name" value="YVTN repeat-like/Quinoprotein amine dehydrogenase"/>
    <property type="match status" value="4"/>
</dbReference>
<dbReference type="GO" id="GO:0000155">
    <property type="term" value="F:phosphorelay sensor kinase activity"/>
    <property type="evidence" value="ECO:0007669"/>
    <property type="project" value="TreeGrafter"/>
</dbReference>
<dbReference type="EMBL" id="JAALLT010000002">
    <property type="protein sequence ID" value="NGP75824.1"/>
    <property type="molecule type" value="Genomic_DNA"/>
</dbReference>
<dbReference type="SUPFAM" id="SSF63829">
    <property type="entry name" value="Calcium-dependent phosphotriesterase"/>
    <property type="match status" value="3"/>
</dbReference>
<evidence type="ECO:0000256" key="3">
    <source>
        <dbReference type="SAM" id="SignalP"/>
    </source>
</evidence>
<feature type="signal peptide" evidence="3">
    <location>
        <begin position="1"/>
        <end position="19"/>
    </location>
</feature>
<dbReference type="PANTHER" id="PTHR43547">
    <property type="entry name" value="TWO-COMPONENT HISTIDINE KINASE"/>
    <property type="match status" value="1"/>
</dbReference>
<dbReference type="Gene3D" id="3.30.450.20">
    <property type="entry name" value="PAS domain"/>
    <property type="match status" value="1"/>
</dbReference>
<accession>A0A6M1SXH2</accession>
<comment type="caution">
    <text evidence="5">The sequence shown here is derived from an EMBL/GenBank/DDBJ whole genome shotgun (WGS) entry which is preliminary data.</text>
</comment>
<feature type="domain" description="Histidine kinase" evidence="4">
    <location>
        <begin position="809"/>
        <end position="1003"/>
    </location>
</feature>
<dbReference type="Pfam" id="PF07494">
    <property type="entry name" value="Reg_prop"/>
    <property type="match status" value="5"/>
</dbReference>
<dbReference type="Gene3D" id="2.60.40.10">
    <property type="entry name" value="Immunoglobulins"/>
    <property type="match status" value="1"/>
</dbReference>
<dbReference type="PROSITE" id="PS50109">
    <property type="entry name" value="HIS_KIN"/>
    <property type="match status" value="1"/>
</dbReference>
<dbReference type="InterPro" id="IPR036890">
    <property type="entry name" value="HATPase_C_sf"/>
</dbReference>